<protein>
    <recommendedName>
        <fullName evidence="2">VanZ-like domain-containing protein</fullName>
    </recommendedName>
</protein>
<dbReference type="InterPro" id="IPR006976">
    <property type="entry name" value="VanZ-like"/>
</dbReference>
<dbReference type="AlphaFoldDB" id="A0A381X2X6"/>
<feature type="transmembrane region" description="Helical" evidence="1">
    <location>
        <begin position="12"/>
        <end position="31"/>
    </location>
</feature>
<feature type="transmembrane region" description="Helical" evidence="1">
    <location>
        <begin position="67"/>
        <end position="88"/>
    </location>
</feature>
<evidence type="ECO:0000256" key="1">
    <source>
        <dbReference type="SAM" id="Phobius"/>
    </source>
</evidence>
<sequence>MIRSLAKPTQYLFTFFLLLLTAIMHFIKPPSIEVTSIFGIDKVLHFLMFFSLSLWSCFVFSKERIKLFLFFLIFYGLMLELIQMAFFPLRSFDWMDWIFDALGVLVGFFTFTKKL</sequence>
<dbReference type="PANTHER" id="PTHR28008">
    <property type="entry name" value="DOMAIN PROTEIN, PUTATIVE (AFU_ORTHOLOGUE AFUA_3G10980)-RELATED"/>
    <property type="match status" value="1"/>
</dbReference>
<evidence type="ECO:0000313" key="3">
    <source>
        <dbReference type="EMBL" id="SVA58928.1"/>
    </source>
</evidence>
<dbReference type="NCBIfam" id="NF037970">
    <property type="entry name" value="vanZ_1"/>
    <property type="match status" value="1"/>
</dbReference>
<feature type="transmembrane region" description="Helical" evidence="1">
    <location>
        <begin position="43"/>
        <end position="60"/>
    </location>
</feature>
<name>A0A381X2X6_9ZZZZ</name>
<dbReference type="EMBL" id="UINC01013676">
    <property type="protein sequence ID" value="SVA58928.1"/>
    <property type="molecule type" value="Genomic_DNA"/>
</dbReference>
<organism evidence="3">
    <name type="scientific">marine metagenome</name>
    <dbReference type="NCBI Taxonomy" id="408172"/>
    <lineage>
        <taxon>unclassified sequences</taxon>
        <taxon>metagenomes</taxon>
        <taxon>ecological metagenomes</taxon>
    </lineage>
</organism>
<reference evidence="3" key="1">
    <citation type="submission" date="2018-05" db="EMBL/GenBank/DDBJ databases">
        <authorList>
            <person name="Lanie J.A."/>
            <person name="Ng W.-L."/>
            <person name="Kazmierczak K.M."/>
            <person name="Andrzejewski T.M."/>
            <person name="Davidsen T.M."/>
            <person name="Wayne K.J."/>
            <person name="Tettelin H."/>
            <person name="Glass J.I."/>
            <person name="Rusch D."/>
            <person name="Podicherti R."/>
            <person name="Tsui H.-C.T."/>
            <person name="Winkler M.E."/>
        </authorList>
    </citation>
    <scope>NUCLEOTIDE SEQUENCE</scope>
</reference>
<proteinExistence type="predicted"/>
<dbReference type="Pfam" id="PF04892">
    <property type="entry name" value="VanZ"/>
    <property type="match status" value="1"/>
</dbReference>
<dbReference type="PANTHER" id="PTHR28008:SF1">
    <property type="entry name" value="DOMAIN PROTEIN, PUTATIVE (AFU_ORTHOLOGUE AFUA_3G10980)-RELATED"/>
    <property type="match status" value="1"/>
</dbReference>
<keyword evidence="1" id="KW-0472">Membrane</keyword>
<feature type="transmembrane region" description="Helical" evidence="1">
    <location>
        <begin position="94"/>
        <end position="112"/>
    </location>
</feature>
<accession>A0A381X2X6</accession>
<evidence type="ECO:0000259" key="2">
    <source>
        <dbReference type="Pfam" id="PF04892"/>
    </source>
</evidence>
<feature type="domain" description="VanZ-like" evidence="2">
    <location>
        <begin position="17"/>
        <end position="111"/>
    </location>
</feature>
<keyword evidence="1" id="KW-0812">Transmembrane</keyword>
<keyword evidence="1" id="KW-1133">Transmembrane helix</keyword>
<gene>
    <name evidence="3" type="ORF">METZ01_LOCUS111782</name>
</gene>